<name>A0A3N4H5D8_9ACTN</name>
<feature type="compositionally biased region" description="Basic and acidic residues" evidence="1">
    <location>
        <begin position="60"/>
        <end position="72"/>
    </location>
</feature>
<keyword evidence="3" id="KW-1185">Reference proteome</keyword>
<dbReference type="Proteomes" id="UP000267536">
    <property type="component" value="Unassembled WGS sequence"/>
</dbReference>
<evidence type="ECO:0000313" key="3">
    <source>
        <dbReference type="Proteomes" id="UP000267536"/>
    </source>
</evidence>
<dbReference type="AlphaFoldDB" id="A0A3N4H5D8"/>
<gene>
    <name evidence="2" type="ORF">EF294_00095</name>
</gene>
<organism evidence="2 3">
    <name type="scientific">Gordonia oryzae</name>
    <dbReference type="NCBI Taxonomy" id="2487349"/>
    <lineage>
        <taxon>Bacteria</taxon>
        <taxon>Bacillati</taxon>
        <taxon>Actinomycetota</taxon>
        <taxon>Actinomycetes</taxon>
        <taxon>Mycobacteriales</taxon>
        <taxon>Gordoniaceae</taxon>
        <taxon>Gordonia</taxon>
    </lineage>
</organism>
<evidence type="ECO:0000313" key="2">
    <source>
        <dbReference type="EMBL" id="RPA66050.1"/>
    </source>
</evidence>
<sequence>MSADAEALDRDVPREEPDVRVVPAAAFRAPDRDERVPAERAFPAFEVALALAPFFDRDADADVRERADVPDRADEEPPDAREAGVRVPVRTLEAMPTD</sequence>
<reference evidence="2 3" key="1">
    <citation type="submission" date="2018-11" db="EMBL/GenBank/DDBJ databases">
        <title>Draft genome sequence of Gordonia sp. RS15-1S isolated from rice stems.</title>
        <authorList>
            <person name="Muangham S."/>
        </authorList>
    </citation>
    <scope>NUCLEOTIDE SEQUENCE [LARGE SCALE GENOMIC DNA]</scope>
    <source>
        <strain evidence="2 3">RS15-1S</strain>
    </source>
</reference>
<proteinExistence type="predicted"/>
<dbReference type="EMBL" id="RKMH01000001">
    <property type="protein sequence ID" value="RPA66050.1"/>
    <property type="molecule type" value="Genomic_DNA"/>
</dbReference>
<feature type="region of interest" description="Disordered" evidence="1">
    <location>
        <begin position="60"/>
        <end position="98"/>
    </location>
</feature>
<protein>
    <submittedName>
        <fullName evidence="2">Uncharacterized protein</fullName>
    </submittedName>
</protein>
<evidence type="ECO:0000256" key="1">
    <source>
        <dbReference type="SAM" id="MobiDB-lite"/>
    </source>
</evidence>
<accession>A0A3N4H5D8</accession>
<comment type="caution">
    <text evidence="2">The sequence shown here is derived from an EMBL/GenBank/DDBJ whole genome shotgun (WGS) entry which is preliminary data.</text>
</comment>